<evidence type="ECO:0000256" key="1">
    <source>
        <dbReference type="SAM" id="Phobius"/>
    </source>
</evidence>
<feature type="transmembrane region" description="Helical" evidence="1">
    <location>
        <begin position="78"/>
        <end position="102"/>
    </location>
</feature>
<accession>A0ABQ8NYN3</accession>
<evidence type="ECO:0000313" key="2">
    <source>
        <dbReference type="EMBL" id="KAI6302676.1"/>
    </source>
</evidence>
<reference evidence="2" key="1">
    <citation type="submission" date="2021-01" db="EMBL/GenBank/DDBJ databases">
        <title>Deciphering the adaptive evolutionary patterns associated with biogeogrpahic diversity in the finger millet blast pathogen Magnaporthe oryzae in Eastern Africa.</title>
        <authorList>
            <person name="Onyema G."/>
            <person name="Shittu T.A."/>
            <person name="Dodsworth S."/>
            <person name="Devilliers S."/>
            <person name="Muthumeenakshi S."/>
            <person name="Sreenivasaprasad S."/>
        </authorList>
    </citation>
    <scope>NUCLEOTIDE SEQUENCE</scope>
    <source>
        <strain evidence="2">D15/s37</strain>
    </source>
</reference>
<gene>
    <name evidence="2" type="ORF">MCOR33_011787</name>
</gene>
<sequence length="113" mass="12548">MYRVADDKGPFSNADGVATADLGQLGVTRTTTTPTHFGSSFQETSACWQTTSCGFLCVVLLVRGGMEWGADRQRFLLGLLYAMAILFFSFYALVIVFLLAFLRSRFNCFSYGR</sequence>
<name>A0ABQ8NYN3_PYRGI</name>
<proteinExistence type="predicted"/>
<keyword evidence="1" id="KW-0812">Transmembrane</keyword>
<protein>
    <submittedName>
        <fullName evidence="2">Uncharacterized protein</fullName>
    </submittedName>
</protein>
<evidence type="ECO:0000313" key="3">
    <source>
        <dbReference type="Proteomes" id="UP001059893"/>
    </source>
</evidence>
<keyword evidence="1" id="KW-1133">Transmembrane helix</keyword>
<organism evidence="2 3">
    <name type="scientific">Pyricularia grisea</name>
    <name type="common">Crabgrass-specific blast fungus</name>
    <name type="synonym">Magnaporthe grisea</name>
    <dbReference type="NCBI Taxonomy" id="148305"/>
    <lineage>
        <taxon>Eukaryota</taxon>
        <taxon>Fungi</taxon>
        <taxon>Dikarya</taxon>
        <taxon>Ascomycota</taxon>
        <taxon>Pezizomycotina</taxon>
        <taxon>Sordariomycetes</taxon>
        <taxon>Sordariomycetidae</taxon>
        <taxon>Magnaporthales</taxon>
        <taxon>Pyriculariaceae</taxon>
        <taxon>Pyricularia</taxon>
    </lineage>
</organism>
<dbReference type="Proteomes" id="UP001059893">
    <property type="component" value="Unassembled WGS sequence"/>
</dbReference>
<keyword evidence="1" id="KW-0472">Membrane</keyword>
<keyword evidence="3" id="KW-1185">Reference proteome</keyword>
<dbReference type="EMBL" id="JABSND010000021">
    <property type="protein sequence ID" value="KAI6302676.1"/>
    <property type="molecule type" value="Genomic_DNA"/>
</dbReference>
<comment type="caution">
    <text evidence="2">The sequence shown here is derived from an EMBL/GenBank/DDBJ whole genome shotgun (WGS) entry which is preliminary data.</text>
</comment>